<dbReference type="Pfam" id="PF00171">
    <property type="entry name" value="Aldedh"/>
    <property type="match status" value="1"/>
</dbReference>
<accession>A0AAU2V9F4</accession>
<dbReference type="SUPFAM" id="SSF53720">
    <property type="entry name" value="ALDH-like"/>
    <property type="match status" value="1"/>
</dbReference>
<dbReference type="InterPro" id="IPR016161">
    <property type="entry name" value="Ald_DH/histidinol_DH"/>
</dbReference>
<reference evidence="4" key="1">
    <citation type="submission" date="2022-10" db="EMBL/GenBank/DDBJ databases">
        <title>The complete genomes of actinobacterial strains from the NBC collection.</title>
        <authorList>
            <person name="Joergensen T.S."/>
            <person name="Alvarez Arevalo M."/>
            <person name="Sterndorff E.B."/>
            <person name="Faurdal D."/>
            <person name="Vuksanovic O."/>
            <person name="Mourched A.-S."/>
            <person name="Charusanti P."/>
            <person name="Shaw S."/>
            <person name="Blin K."/>
            <person name="Weber T."/>
        </authorList>
    </citation>
    <scope>NUCLEOTIDE SEQUENCE</scope>
    <source>
        <strain evidence="4">NBC_00003</strain>
    </source>
</reference>
<dbReference type="GO" id="GO:0004777">
    <property type="term" value="F:succinate-semialdehyde dehydrogenase (NAD+) activity"/>
    <property type="evidence" value="ECO:0007669"/>
    <property type="project" value="TreeGrafter"/>
</dbReference>
<sequence>MTPVLDRSATSAEVEGIPFADRLQALRRVRRHLTENPGPVHELLCEISTHRAAGYEIEAAVKTLDGALAEAEKYRPSRVPKLAVFMPSNVLLYSYVLYLLVPALYAERLVFRPSSQVKKQMIKLHALLADQHGLPVEISTTSQRDFLQDRVEPADVVVFTGAYANAEQIRARLRPEQLFLFLGSGVNPFVVAPGADLARAVRDAVEIRTLNSGQDCLGPDLFCVHEDLLDEFVDALVTEVKALRYGPYTDPDADYGPIFYEGALEEAALYLARNRSRIVHGGAVDFRSRHVEPAVAVGGEVTPRFQLPEFFAPVFNVVGYRDEDVLAATLTTGVFTERALGASVYGTAPRLTEALRRRATVTEDATLLSIDDGNAPFGGFGRQANYISVGGELTAEPVLISKAVAEHLPKADR</sequence>
<keyword evidence="2" id="KW-0812">Transmembrane</keyword>
<proteinExistence type="predicted"/>
<keyword evidence="1" id="KW-0560">Oxidoreductase</keyword>
<dbReference type="InterPro" id="IPR047110">
    <property type="entry name" value="GABD/Sad-like"/>
</dbReference>
<dbReference type="EMBL" id="CP108318">
    <property type="protein sequence ID" value="WTW63923.1"/>
    <property type="molecule type" value="Genomic_DNA"/>
</dbReference>
<keyword evidence="2" id="KW-1133">Transmembrane helix</keyword>
<evidence type="ECO:0000256" key="1">
    <source>
        <dbReference type="ARBA" id="ARBA00023002"/>
    </source>
</evidence>
<dbReference type="InterPro" id="IPR016162">
    <property type="entry name" value="Ald_DH_N"/>
</dbReference>
<evidence type="ECO:0000259" key="3">
    <source>
        <dbReference type="Pfam" id="PF00171"/>
    </source>
</evidence>
<keyword evidence="2" id="KW-0472">Membrane</keyword>
<dbReference type="InterPro" id="IPR015590">
    <property type="entry name" value="Aldehyde_DH_dom"/>
</dbReference>
<gene>
    <name evidence="4" type="ORF">OG549_26600</name>
</gene>
<organism evidence="4">
    <name type="scientific">Streptomyces sp. NBC_00003</name>
    <dbReference type="NCBI Taxonomy" id="2903608"/>
    <lineage>
        <taxon>Bacteria</taxon>
        <taxon>Bacillati</taxon>
        <taxon>Actinomycetota</taxon>
        <taxon>Actinomycetes</taxon>
        <taxon>Kitasatosporales</taxon>
        <taxon>Streptomycetaceae</taxon>
        <taxon>Streptomyces</taxon>
    </lineage>
</organism>
<evidence type="ECO:0000256" key="2">
    <source>
        <dbReference type="SAM" id="Phobius"/>
    </source>
</evidence>
<dbReference type="PANTHER" id="PTHR43217:SF1">
    <property type="entry name" value="SUCCINATE SEMIALDEHYDE DEHYDROGENASE [NAD(P)+] SAD"/>
    <property type="match status" value="1"/>
</dbReference>
<dbReference type="InterPro" id="IPR016163">
    <property type="entry name" value="Ald_DH_C"/>
</dbReference>
<feature type="transmembrane region" description="Helical" evidence="2">
    <location>
        <begin position="82"/>
        <end position="105"/>
    </location>
</feature>
<dbReference type="AlphaFoldDB" id="A0AAU2V9F4"/>
<feature type="domain" description="Aldehyde dehydrogenase" evidence="3">
    <location>
        <begin position="13"/>
        <end position="359"/>
    </location>
</feature>
<protein>
    <submittedName>
        <fullName evidence="4">Aldehyde dehydrogenase family protein</fullName>
    </submittedName>
</protein>
<dbReference type="PANTHER" id="PTHR43217">
    <property type="entry name" value="SUCCINATE SEMIALDEHYDE DEHYDROGENASE [NAD(P)+] SAD"/>
    <property type="match status" value="1"/>
</dbReference>
<dbReference type="Gene3D" id="3.40.605.10">
    <property type="entry name" value="Aldehyde Dehydrogenase, Chain A, domain 1"/>
    <property type="match status" value="1"/>
</dbReference>
<dbReference type="Gene3D" id="3.40.309.10">
    <property type="entry name" value="Aldehyde Dehydrogenase, Chain A, domain 2"/>
    <property type="match status" value="1"/>
</dbReference>
<evidence type="ECO:0000313" key="4">
    <source>
        <dbReference type="EMBL" id="WTW63923.1"/>
    </source>
</evidence>
<name>A0AAU2V9F4_9ACTN</name>